<sequence>MSTQVSLRKYNPQKDQSVVANYQLTNATFTAHPKEKVKELTEDGQLFPLFICHEEVVVGFFCLNGYPATKEFTDNPKSLLLRALSIDERYRGKGFGKGGMEALAGFLSLEFPQCDEIVLAVNHKNIPAQSLYLELGFEDTGRRLNGPLGEQFVYRKEVKRLLMRKVMTADYEIIQRWWNDGETMAAVGFPKGLNISLNEVSKIIQGKDSANGFLVIDYQGKAIGEFTYKKEMLKTFSMGMKIGSAEFRGKGLGRRALQLGLNYLFDELAATKVTLEVNTENARAIKLYEQAGFKQVGYHHHSWQNQLEQMMSSYSYELTKTIYKKAVKVER</sequence>
<evidence type="ECO:0000259" key="1">
    <source>
        <dbReference type="PROSITE" id="PS51186"/>
    </source>
</evidence>
<name>A0A940SXY8_9ENTE</name>
<protein>
    <submittedName>
        <fullName evidence="2">GNAT family N-acetyltransferase</fullName>
    </submittedName>
</protein>
<organism evidence="2 3">
    <name type="scientific">Vagococcus allomyrinae</name>
    <dbReference type="NCBI Taxonomy" id="2794353"/>
    <lineage>
        <taxon>Bacteria</taxon>
        <taxon>Bacillati</taxon>
        <taxon>Bacillota</taxon>
        <taxon>Bacilli</taxon>
        <taxon>Lactobacillales</taxon>
        <taxon>Enterococcaceae</taxon>
        <taxon>Vagococcus</taxon>
    </lineage>
</organism>
<dbReference type="GO" id="GO:0016747">
    <property type="term" value="F:acyltransferase activity, transferring groups other than amino-acyl groups"/>
    <property type="evidence" value="ECO:0007669"/>
    <property type="project" value="InterPro"/>
</dbReference>
<dbReference type="AlphaFoldDB" id="A0A940SXY8"/>
<dbReference type="InterPro" id="IPR000182">
    <property type="entry name" value="GNAT_dom"/>
</dbReference>
<feature type="domain" description="N-acetyltransferase" evidence="1">
    <location>
        <begin position="5"/>
        <end position="159"/>
    </location>
</feature>
<proteinExistence type="predicted"/>
<evidence type="ECO:0000313" key="3">
    <source>
        <dbReference type="Proteomes" id="UP000674938"/>
    </source>
</evidence>
<dbReference type="InterPro" id="IPR016181">
    <property type="entry name" value="Acyl_CoA_acyltransferase"/>
</dbReference>
<dbReference type="Gene3D" id="3.40.630.30">
    <property type="match status" value="2"/>
</dbReference>
<dbReference type="PROSITE" id="PS51186">
    <property type="entry name" value="GNAT"/>
    <property type="match status" value="2"/>
</dbReference>
<gene>
    <name evidence="2" type="ORF">I6N95_22690</name>
</gene>
<dbReference type="Pfam" id="PF00583">
    <property type="entry name" value="Acetyltransf_1"/>
    <property type="match status" value="1"/>
</dbReference>
<evidence type="ECO:0000313" key="2">
    <source>
        <dbReference type="EMBL" id="MBP1043841.1"/>
    </source>
</evidence>
<accession>A0A940SXY8</accession>
<feature type="domain" description="N-acetyltransferase" evidence="1">
    <location>
        <begin position="161"/>
        <end position="323"/>
    </location>
</feature>
<keyword evidence="3" id="KW-1185">Reference proteome</keyword>
<comment type="caution">
    <text evidence="2">The sequence shown here is derived from an EMBL/GenBank/DDBJ whole genome shotgun (WGS) entry which is preliminary data.</text>
</comment>
<dbReference type="Proteomes" id="UP000674938">
    <property type="component" value="Unassembled WGS sequence"/>
</dbReference>
<reference evidence="2" key="1">
    <citation type="submission" date="2020-12" db="EMBL/GenBank/DDBJ databases">
        <title>Vagococcus allomyrinae sp. nov. and Enterococcus lavae sp. nov., isolated from the larvae of Allomyrina dichotoma.</title>
        <authorList>
            <person name="Lee S.D."/>
        </authorList>
    </citation>
    <scope>NUCLEOTIDE SEQUENCE</scope>
    <source>
        <strain evidence="2">BWB3-3</strain>
    </source>
</reference>
<dbReference type="Pfam" id="PF13302">
    <property type="entry name" value="Acetyltransf_3"/>
    <property type="match status" value="1"/>
</dbReference>
<dbReference type="PANTHER" id="PTHR43415:SF3">
    <property type="entry name" value="GNAT-FAMILY ACETYLTRANSFERASE"/>
    <property type="match status" value="1"/>
</dbReference>
<dbReference type="PANTHER" id="PTHR43415">
    <property type="entry name" value="SPERMIDINE N(1)-ACETYLTRANSFERASE"/>
    <property type="match status" value="1"/>
</dbReference>
<dbReference type="SUPFAM" id="SSF55729">
    <property type="entry name" value="Acyl-CoA N-acyltransferases (Nat)"/>
    <property type="match status" value="2"/>
</dbReference>
<dbReference type="RefSeq" id="WP_209531720.1">
    <property type="nucleotide sequence ID" value="NZ_JAEEGA010000019.1"/>
</dbReference>
<dbReference type="EMBL" id="JAEEGA010000019">
    <property type="protein sequence ID" value="MBP1043841.1"/>
    <property type="molecule type" value="Genomic_DNA"/>
</dbReference>